<evidence type="ECO:0000256" key="4">
    <source>
        <dbReference type="ARBA" id="ARBA00023242"/>
    </source>
</evidence>
<protein>
    <submittedName>
        <fullName evidence="6">Uncharacterized protein</fullName>
    </submittedName>
</protein>
<keyword evidence="4" id="KW-0539">Nucleus</keyword>
<feature type="compositionally biased region" description="Polar residues" evidence="5">
    <location>
        <begin position="66"/>
        <end position="77"/>
    </location>
</feature>
<evidence type="ECO:0000313" key="7">
    <source>
        <dbReference type="Proteomes" id="UP000292052"/>
    </source>
</evidence>
<evidence type="ECO:0000256" key="1">
    <source>
        <dbReference type="ARBA" id="ARBA00023015"/>
    </source>
</evidence>
<feature type="region of interest" description="Disordered" evidence="5">
    <location>
        <begin position="135"/>
        <end position="185"/>
    </location>
</feature>
<dbReference type="EMBL" id="QDEB01048071">
    <property type="protein sequence ID" value="RZC37911.1"/>
    <property type="molecule type" value="Genomic_DNA"/>
</dbReference>
<comment type="caution">
    <text evidence="6">The sequence shown here is derived from an EMBL/GenBank/DDBJ whole genome shotgun (WGS) entry which is preliminary data.</text>
</comment>
<evidence type="ECO:0000256" key="2">
    <source>
        <dbReference type="ARBA" id="ARBA00023125"/>
    </source>
</evidence>
<keyword evidence="1" id="KW-0805">Transcription regulation</keyword>
<dbReference type="GO" id="GO:0006357">
    <property type="term" value="P:regulation of transcription by RNA polymerase II"/>
    <property type="evidence" value="ECO:0007669"/>
    <property type="project" value="TreeGrafter"/>
</dbReference>
<dbReference type="PANTHER" id="PTHR21545:SF13">
    <property type="entry name" value="ECDYSONE-INDUCED PROTEIN 93F, ISOFORM C"/>
    <property type="match status" value="1"/>
</dbReference>
<name>A0A482VY77_ASBVE</name>
<dbReference type="PANTHER" id="PTHR21545">
    <property type="entry name" value="TRANSCRIPTION FACTOR MLR1/2"/>
    <property type="match status" value="1"/>
</dbReference>
<feature type="non-terminal residue" evidence="6">
    <location>
        <position position="290"/>
    </location>
</feature>
<feature type="region of interest" description="Disordered" evidence="5">
    <location>
        <begin position="247"/>
        <end position="274"/>
    </location>
</feature>
<keyword evidence="2" id="KW-0238">DNA-binding</keyword>
<dbReference type="GO" id="GO:0005634">
    <property type="term" value="C:nucleus"/>
    <property type="evidence" value="ECO:0007669"/>
    <property type="project" value="TreeGrafter"/>
</dbReference>
<organism evidence="6 7">
    <name type="scientific">Asbolus verrucosus</name>
    <name type="common">Desert ironclad beetle</name>
    <dbReference type="NCBI Taxonomy" id="1661398"/>
    <lineage>
        <taxon>Eukaryota</taxon>
        <taxon>Metazoa</taxon>
        <taxon>Ecdysozoa</taxon>
        <taxon>Arthropoda</taxon>
        <taxon>Hexapoda</taxon>
        <taxon>Insecta</taxon>
        <taxon>Pterygota</taxon>
        <taxon>Neoptera</taxon>
        <taxon>Endopterygota</taxon>
        <taxon>Coleoptera</taxon>
        <taxon>Polyphaga</taxon>
        <taxon>Cucujiformia</taxon>
        <taxon>Tenebrionidae</taxon>
        <taxon>Pimeliinae</taxon>
        <taxon>Asbolus</taxon>
    </lineage>
</organism>
<evidence type="ECO:0000313" key="6">
    <source>
        <dbReference type="EMBL" id="RZC37911.1"/>
    </source>
</evidence>
<accession>A0A482VY77</accession>
<keyword evidence="3" id="KW-0804">Transcription</keyword>
<feature type="compositionally biased region" description="Basic and acidic residues" evidence="5">
    <location>
        <begin position="52"/>
        <end position="65"/>
    </location>
</feature>
<feature type="compositionally biased region" description="Basic residues" evidence="5">
    <location>
        <begin position="173"/>
        <end position="182"/>
    </location>
</feature>
<dbReference type="OrthoDB" id="10028342at2759"/>
<evidence type="ECO:0000256" key="5">
    <source>
        <dbReference type="SAM" id="MobiDB-lite"/>
    </source>
</evidence>
<dbReference type="AlphaFoldDB" id="A0A482VY77"/>
<feature type="compositionally biased region" description="Basic and acidic residues" evidence="5">
    <location>
        <begin position="78"/>
        <end position="111"/>
    </location>
</feature>
<feature type="compositionally biased region" description="Polar residues" evidence="5">
    <location>
        <begin position="11"/>
        <end position="30"/>
    </location>
</feature>
<sequence length="290" mass="32304">MGRRKWKLYQESMSRSYLQPLNNNVKTPRTNQEEYHRHHHKETSPETPEPVQNDHQKNTRDHQKDSNAATLTSSSTPKNDDDGEKNNVDDAASERKEKENEKATSQEVEDRLKDWTPQTKCYFCVDGKLDSEHTAHGVLSPRHSDSDSSDSHSDNEVPPSLTPSATGSLLNNNHHHHRHRNVHPVAPANMTTIESVTSMALAAAFSGGNSPGTPAPHMPFYTPNILSHNWYLANVARSFQADRLQENVDKGGSGEQPLDLSKGSASNSAPGECRVPNNVRLPTLDTKHIF</sequence>
<proteinExistence type="predicted"/>
<feature type="region of interest" description="Disordered" evidence="5">
    <location>
        <begin position="1"/>
        <end position="111"/>
    </location>
</feature>
<reference evidence="6 7" key="1">
    <citation type="submission" date="2017-03" db="EMBL/GenBank/DDBJ databases">
        <title>Genome of the blue death feigning beetle - Asbolus verrucosus.</title>
        <authorList>
            <person name="Rider S.D."/>
        </authorList>
    </citation>
    <scope>NUCLEOTIDE SEQUENCE [LARGE SCALE GENOMIC DNA]</scope>
    <source>
        <strain evidence="6">Butters</strain>
        <tissue evidence="6">Head and leg muscle</tissue>
    </source>
</reference>
<gene>
    <name evidence="6" type="ORF">BDFB_001442</name>
</gene>
<keyword evidence="7" id="KW-1185">Reference proteome</keyword>
<dbReference type="GO" id="GO:0003677">
    <property type="term" value="F:DNA binding"/>
    <property type="evidence" value="ECO:0007669"/>
    <property type="project" value="UniProtKB-KW"/>
</dbReference>
<feature type="compositionally biased region" description="Basic and acidic residues" evidence="5">
    <location>
        <begin position="142"/>
        <end position="155"/>
    </location>
</feature>
<evidence type="ECO:0000256" key="3">
    <source>
        <dbReference type="ARBA" id="ARBA00023163"/>
    </source>
</evidence>
<dbReference type="Proteomes" id="UP000292052">
    <property type="component" value="Unassembled WGS sequence"/>
</dbReference>